<evidence type="ECO:0000313" key="3">
    <source>
        <dbReference type="Proteomes" id="UP000709295"/>
    </source>
</evidence>
<evidence type="ECO:0008006" key="4">
    <source>
        <dbReference type="Google" id="ProtNLM"/>
    </source>
</evidence>
<name>A0A8J5IZT0_9STRA</name>
<proteinExistence type="predicted"/>
<dbReference type="EMBL" id="JAENGY010001579">
    <property type="protein sequence ID" value="KAG6948301.1"/>
    <property type="molecule type" value="Genomic_DNA"/>
</dbReference>
<evidence type="ECO:0000256" key="1">
    <source>
        <dbReference type="SAM" id="SignalP"/>
    </source>
</evidence>
<feature type="signal peptide" evidence="1">
    <location>
        <begin position="1"/>
        <end position="20"/>
    </location>
</feature>
<sequence length="103" mass="11541">MRLSFVLLTIVATLLASSEARLLRQGISNKTAGLTSENDAESEERRFKVSSILSGATTKAESAPLKTSKWDKVLDKLAKIILPDTSDYRLVYKNGRWRSESYF</sequence>
<evidence type="ECO:0000313" key="2">
    <source>
        <dbReference type="EMBL" id="KAG6948301.1"/>
    </source>
</evidence>
<protein>
    <recommendedName>
        <fullName evidence="4">RxLR effector protein</fullName>
    </recommendedName>
</protein>
<gene>
    <name evidence="2" type="ORF">JG688_00015158</name>
</gene>
<reference evidence="2" key="1">
    <citation type="submission" date="2021-01" db="EMBL/GenBank/DDBJ databases">
        <title>Phytophthora aleatoria, a newly-described species from Pinus radiata is distinct from Phytophthora cactorum isolates based on comparative genomics.</title>
        <authorList>
            <person name="Mcdougal R."/>
            <person name="Panda P."/>
            <person name="Williams N."/>
            <person name="Studholme D.J."/>
        </authorList>
    </citation>
    <scope>NUCLEOTIDE SEQUENCE</scope>
    <source>
        <strain evidence="2">NZFS 4037</strain>
    </source>
</reference>
<organism evidence="2 3">
    <name type="scientific">Phytophthora aleatoria</name>
    <dbReference type="NCBI Taxonomy" id="2496075"/>
    <lineage>
        <taxon>Eukaryota</taxon>
        <taxon>Sar</taxon>
        <taxon>Stramenopiles</taxon>
        <taxon>Oomycota</taxon>
        <taxon>Peronosporomycetes</taxon>
        <taxon>Peronosporales</taxon>
        <taxon>Peronosporaceae</taxon>
        <taxon>Phytophthora</taxon>
    </lineage>
</organism>
<dbReference type="AlphaFoldDB" id="A0A8J5IZT0"/>
<accession>A0A8J5IZT0</accession>
<feature type="chain" id="PRO_5035226499" description="RxLR effector protein" evidence="1">
    <location>
        <begin position="21"/>
        <end position="103"/>
    </location>
</feature>
<keyword evidence="1" id="KW-0732">Signal</keyword>
<keyword evidence="3" id="KW-1185">Reference proteome</keyword>
<comment type="caution">
    <text evidence="2">The sequence shown here is derived from an EMBL/GenBank/DDBJ whole genome shotgun (WGS) entry which is preliminary data.</text>
</comment>
<dbReference type="Proteomes" id="UP000709295">
    <property type="component" value="Unassembled WGS sequence"/>
</dbReference>